<evidence type="ECO:0000313" key="7">
    <source>
        <dbReference type="EMBL" id="GGC91709.1"/>
    </source>
</evidence>
<keyword evidence="2" id="KW-0238">DNA-binding</keyword>
<dbReference type="PROSITE" id="PS51077">
    <property type="entry name" value="HTH_ICLR"/>
    <property type="match status" value="1"/>
</dbReference>
<name>A0ABQ1P790_9MICC</name>
<dbReference type="InterPro" id="IPR005471">
    <property type="entry name" value="Tscrpt_reg_IclR_N"/>
</dbReference>
<evidence type="ECO:0000259" key="5">
    <source>
        <dbReference type="PROSITE" id="PS51077"/>
    </source>
</evidence>
<dbReference type="InterPro" id="IPR014757">
    <property type="entry name" value="Tscrpt_reg_IclR_C"/>
</dbReference>
<sequence length="252" mass="26281">MGSPVHDDEADGGAAGTAGGRSAAGGSHAQTLSRGITMLEILADADAPMSIAEVSAALGVHRSIAYRILRTLEDHSLVVRDDAGKLMSGPGLAMLARSVARSLQSASLPVLTELSSDLGLTAFIAVWDHADCVTLVTVEPNARSATLRPGTRHSFSVGAPGIAIQSAISEEQWRTVDPTSPYRREALRARELGYAVSHDEVIPDVGAIAAPIRRHGQAPAALAVLYLGERDDTAQIGRRLVDAAGRIADQLA</sequence>
<feature type="domain" description="IclR-ED" evidence="6">
    <location>
        <begin position="91"/>
        <end position="252"/>
    </location>
</feature>
<evidence type="ECO:0000313" key="8">
    <source>
        <dbReference type="Proteomes" id="UP000597761"/>
    </source>
</evidence>
<dbReference type="Proteomes" id="UP000597761">
    <property type="component" value="Unassembled WGS sequence"/>
</dbReference>
<evidence type="ECO:0000256" key="1">
    <source>
        <dbReference type="ARBA" id="ARBA00023015"/>
    </source>
</evidence>
<dbReference type="SUPFAM" id="SSF55781">
    <property type="entry name" value="GAF domain-like"/>
    <property type="match status" value="1"/>
</dbReference>
<evidence type="ECO:0000256" key="4">
    <source>
        <dbReference type="SAM" id="MobiDB-lite"/>
    </source>
</evidence>
<dbReference type="PROSITE" id="PS51078">
    <property type="entry name" value="ICLR_ED"/>
    <property type="match status" value="1"/>
</dbReference>
<evidence type="ECO:0000256" key="2">
    <source>
        <dbReference type="ARBA" id="ARBA00023125"/>
    </source>
</evidence>
<dbReference type="EMBL" id="BMJI01000010">
    <property type="protein sequence ID" value="GGC91709.1"/>
    <property type="molecule type" value="Genomic_DNA"/>
</dbReference>
<dbReference type="PANTHER" id="PTHR30136">
    <property type="entry name" value="HELIX-TURN-HELIX TRANSCRIPTIONAL REGULATOR, ICLR FAMILY"/>
    <property type="match status" value="1"/>
</dbReference>
<keyword evidence="8" id="KW-1185">Reference proteome</keyword>
<dbReference type="Gene3D" id="1.10.10.10">
    <property type="entry name" value="Winged helix-like DNA-binding domain superfamily/Winged helix DNA-binding domain"/>
    <property type="match status" value="1"/>
</dbReference>
<dbReference type="PANTHER" id="PTHR30136:SF24">
    <property type="entry name" value="HTH-TYPE TRANSCRIPTIONAL REPRESSOR ALLR"/>
    <property type="match status" value="1"/>
</dbReference>
<comment type="caution">
    <text evidence="7">The sequence shown here is derived from an EMBL/GenBank/DDBJ whole genome shotgun (WGS) entry which is preliminary data.</text>
</comment>
<feature type="compositionally biased region" description="Gly residues" evidence="4">
    <location>
        <begin position="13"/>
        <end position="23"/>
    </location>
</feature>
<dbReference type="Pfam" id="PF09339">
    <property type="entry name" value="HTH_IclR"/>
    <property type="match status" value="1"/>
</dbReference>
<dbReference type="Gene3D" id="3.30.450.40">
    <property type="match status" value="1"/>
</dbReference>
<dbReference type="InterPro" id="IPR029016">
    <property type="entry name" value="GAF-like_dom_sf"/>
</dbReference>
<feature type="region of interest" description="Disordered" evidence="4">
    <location>
        <begin position="1"/>
        <end position="27"/>
    </location>
</feature>
<accession>A0ABQ1P790</accession>
<protein>
    <submittedName>
        <fullName evidence="7">Transcriptional regulator</fullName>
    </submittedName>
</protein>
<dbReference type="InterPro" id="IPR036390">
    <property type="entry name" value="WH_DNA-bd_sf"/>
</dbReference>
<dbReference type="SMART" id="SM00346">
    <property type="entry name" value="HTH_ICLR"/>
    <property type="match status" value="1"/>
</dbReference>
<keyword evidence="1" id="KW-0805">Transcription regulation</keyword>
<feature type="domain" description="HTH iclR-type" evidence="5">
    <location>
        <begin position="29"/>
        <end position="90"/>
    </location>
</feature>
<evidence type="ECO:0000259" key="6">
    <source>
        <dbReference type="PROSITE" id="PS51078"/>
    </source>
</evidence>
<dbReference type="InterPro" id="IPR050707">
    <property type="entry name" value="HTH_MetabolicPath_Reg"/>
</dbReference>
<reference evidence="8" key="1">
    <citation type="journal article" date="2019" name="Int. J. Syst. Evol. Microbiol.">
        <title>The Global Catalogue of Microorganisms (GCM) 10K type strain sequencing project: providing services to taxonomists for standard genome sequencing and annotation.</title>
        <authorList>
            <consortium name="The Broad Institute Genomics Platform"/>
            <consortium name="The Broad Institute Genome Sequencing Center for Infectious Disease"/>
            <person name="Wu L."/>
            <person name="Ma J."/>
        </authorList>
    </citation>
    <scope>NUCLEOTIDE SEQUENCE [LARGE SCALE GENOMIC DNA]</scope>
    <source>
        <strain evidence="8">CGMCC 1.15480</strain>
    </source>
</reference>
<dbReference type="InterPro" id="IPR036388">
    <property type="entry name" value="WH-like_DNA-bd_sf"/>
</dbReference>
<keyword evidence="3" id="KW-0804">Transcription</keyword>
<proteinExistence type="predicted"/>
<organism evidence="7 8">
    <name type="scientific">Tersicoccus solisilvae</name>
    <dbReference type="NCBI Taxonomy" id="1882339"/>
    <lineage>
        <taxon>Bacteria</taxon>
        <taxon>Bacillati</taxon>
        <taxon>Actinomycetota</taxon>
        <taxon>Actinomycetes</taxon>
        <taxon>Micrococcales</taxon>
        <taxon>Micrococcaceae</taxon>
        <taxon>Tersicoccus</taxon>
    </lineage>
</organism>
<dbReference type="RefSeq" id="WP_188668060.1">
    <property type="nucleotide sequence ID" value="NZ_BMJI01000010.1"/>
</dbReference>
<dbReference type="SUPFAM" id="SSF46785">
    <property type="entry name" value="Winged helix' DNA-binding domain"/>
    <property type="match status" value="1"/>
</dbReference>
<gene>
    <name evidence="7" type="ORF">GCM10011512_18480</name>
</gene>
<evidence type="ECO:0000256" key="3">
    <source>
        <dbReference type="ARBA" id="ARBA00023163"/>
    </source>
</evidence>